<organism evidence="2 3">
    <name type="scientific">Thalassiosira oceanica</name>
    <name type="common">Marine diatom</name>
    <dbReference type="NCBI Taxonomy" id="159749"/>
    <lineage>
        <taxon>Eukaryota</taxon>
        <taxon>Sar</taxon>
        <taxon>Stramenopiles</taxon>
        <taxon>Ochrophyta</taxon>
        <taxon>Bacillariophyta</taxon>
        <taxon>Coscinodiscophyceae</taxon>
        <taxon>Thalassiosirophycidae</taxon>
        <taxon>Thalassiosirales</taxon>
        <taxon>Thalassiosiraceae</taxon>
        <taxon>Thalassiosira</taxon>
    </lineage>
</organism>
<dbReference type="EMBL" id="AGNL01045484">
    <property type="protein sequence ID" value="EJK48741.1"/>
    <property type="molecule type" value="Genomic_DNA"/>
</dbReference>
<dbReference type="AlphaFoldDB" id="K0RIP1"/>
<feature type="compositionally biased region" description="Basic and acidic residues" evidence="1">
    <location>
        <begin position="95"/>
        <end position="108"/>
    </location>
</feature>
<feature type="region of interest" description="Disordered" evidence="1">
    <location>
        <begin position="1"/>
        <end position="122"/>
    </location>
</feature>
<feature type="compositionally biased region" description="Basic and acidic residues" evidence="1">
    <location>
        <begin position="187"/>
        <end position="199"/>
    </location>
</feature>
<feature type="non-terminal residue" evidence="2">
    <location>
        <position position="1"/>
    </location>
</feature>
<keyword evidence="3" id="KW-1185">Reference proteome</keyword>
<sequence length="220" mass="23944">SESGGRAALSAGGASLNSSVESHLKSSTSAFEEATFRTNPTNRVEFGPVARVEEAASSRDDSARGMRCTSRVDHAGKFSGISLERGPSTRNGGHQSKEHDEAVPEHGSELNSDDEDFLDPKSTRFMDDATINRHGEEESTYKNWAAEPEAGGAVRRRELRAETAQFLPCGASPSPGGLWAKKGNRTCRAEPVKKMESRGKRGRKKPLVRRPEIKFDDSLE</sequence>
<evidence type="ECO:0000313" key="3">
    <source>
        <dbReference type="Proteomes" id="UP000266841"/>
    </source>
</evidence>
<accession>K0RIP1</accession>
<proteinExistence type="predicted"/>
<feature type="compositionally biased region" description="Basic and acidic residues" evidence="1">
    <location>
        <begin position="209"/>
        <end position="220"/>
    </location>
</feature>
<dbReference type="Proteomes" id="UP000266841">
    <property type="component" value="Unassembled WGS sequence"/>
</dbReference>
<evidence type="ECO:0000313" key="2">
    <source>
        <dbReference type="EMBL" id="EJK48741.1"/>
    </source>
</evidence>
<name>K0RIP1_THAOC</name>
<feature type="compositionally biased region" description="Basic and acidic residues" evidence="1">
    <location>
        <begin position="51"/>
        <end position="76"/>
    </location>
</feature>
<protein>
    <submittedName>
        <fullName evidence="2">Uncharacterized protein</fullName>
    </submittedName>
</protein>
<reference evidence="2 3" key="1">
    <citation type="journal article" date="2012" name="Genome Biol.">
        <title>Genome and low-iron response of an oceanic diatom adapted to chronic iron limitation.</title>
        <authorList>
            <person name="Lommer M."/>
            <person name="Specht M."/>
            <person name="Roy A.S."/>
            <person name="Kraemer L."/>
            <person name="Andreson R."/>
            <person name="Gutowska M.A."/>
            <person name="Wolf J."/>
            <person name="Bergner S.V."/>
            <person name="Schilhabel M.B."/>
            <person name="Klostermeier U.C."/>
            <person name="Beiko R.G."/>
            <person name="Rosenstiel P."/>
            <person name="Hippler M."/>
            <person name="Laroche J."/>
        </authorList>
    </citation>
    <scope>NUCLEOTIDE SEQUENCE [LARGE SCALE GENOMIC DNA]</scope>
    <source>
        <strain evidence="2 3">CCMP1005</strain>
    </source>
</reference>
<feature type="compositionally biased region" description="Low complexity" evidence="1">
    <location>
        <begin position="1"/>
        <end position="19"/>
    </location>
</feature>
<feature type="region of interest" description="Disordered" evidence="1">
    <location>
        <begin position="167"/>
        <end position="220"/>
    </location>
</feature>
<evidence type="ECO:0000256" key="1">
    <source>
        <dbReference type="SAM" id="MobiDB-lite"/>
    </source>
</evidence>
<feature type="compositionally biased region" description="Polar residues" evidence="1">
    <location>
        <begin position="25"/>
        <end position="42"/>
    </location>
</feature>
<gene>
    <name evidence="2" type="ORF">THAOC_32436</name>
</gene>
<comment type="caution">
    <text evidence="2">The sequence shown here is derived from an EMBL/GenBank/DDBJ whole genome shotgun (WGS) entry which is preliminary data.</text>
</comment>